<feature type="region of interest" description="Disordered" evidence="1">
    <location>
        <begin position="69"/>
        <end position="102"/>
    </location>
</feature>
<accession>A0AAV7I3D3</accession>
<reference evidence="2 3" key="1">
    <citation type="journal article" date="2021" name="J. Hered.">
        <title>A chromosome-level genome assembly of the parasitoid wasp, Cotesia glomerata (Hymenoptera: Braconidae).</title>
        <authorList>
            <person name="Pinto B.J."/>
            <person name="Weis J.J."/>
            <person name="Gamble T."/>
            <person name="Ode P.J."/>
            <person name="Paul R."/>
            <person name="Zaspel J.M."/>
        </authorList>
    </citation>
    <scope>NUCLEOTIDE SEQUENCE [LARGE SCALE GENOMIC DNA]</scope>
    <source>
        <strain evidence="2">CgM1</strain>
    </source>
</reference>
<keyword evidence="3" id="KW-1185">Reference proteome</keyword>
<comment type="caution">
    <text evidence="2">The sequence shown here is derived from an EMBL/GenBank/DDBJ whole genome shotgun (WGS) entry which is preliminary data.</text>
</comment>
<proteinExistence type="predicted"/>
<gene>
    <name evidence="2" type="ORF">KQX54_016658</name>
</gene>
<sequence length="102" mass="11179">MAGSGVAEEHTRFTLRGKLVNMQTETGKKPGTSAMFWVPLVATPGEQIWKLATQAPIAEVNETVEAVFEGPRSVGKVQRGTVSEPERTSEQVNKQKKRGREV</sequence>
<evidence type="ECO:0000313" key="2">
    <source>
        <dbReference type="EMBL" id="KAH0540379.1"/>
    </source>
</evidence>
<evidence type="ECO:0000256" key="1">
    <source>
        <dbReference type="SAM" id="MobiDB-lite"/>
    </source>
</evidence>
<organism evidence="2 3">
    <name type="scientific">Cotesia glomerata</name>
    <name type="common">Lepidopteran parasitic wasp</name>
    <name type="synonym">Apanteles glomeratus</name>
    <dbReference type="NCBI Taxonomy" id="32391"/>
    <lineage>
        <taxon>Eukaryota</taxon>
        <taxon>Metazoa</taxon>
        <taxon>Ecdysozoa</taxon>
        <taxon>Arthropoda</taxon>
        <taxon>Hexapoda</taxon>
        <taxon>Insecta</taxon>
        <taxon>Pterygota</taxon>
        <taxon>Neoptera</taxon>
        <taxon>Endopterygota</taxon>
        <taxon>Hymenoptera</taxon>
        <taxon>Apocrita</taxon>
        <taxon>Ichneumonoidea</taxon>
        <taxon>Braconidae</taxon>
        <taxon>Microgastrinae</taxon>
        <taxon>Cotesia</taxon>
    </lineage>
</organism>
<protein>
    <submittedName>
        <fullName evidence="2">Uncharacterized protein</fullName>
    </submittedName>
</protein>
<dbReference type="Proteomes" id="UP000826195">
    <property type="component" value="Unassembled WGS sequence"/>
</dbReference>
<dbReference type="EMBL" id="JAHXZJ010002609">
    <property type="protein sequence ID" value="KAH0540379.1"/>
    <property type="molecule type" value="Genomic_DNA"/>
</dbReference>
<evidence type="ECO:0000313" key="3">
    <source>
        <dbReference type="Proteomes" id="UP000826195"/>
    </source>
</evidence>
<dbReference type="AlphaFoldDB" id="A0AAV7I3D3"/>
<name>A0AAV7I3D3_COTGL</name>